<keyword evidence="1" id="KW-0812">Transmembrane</keyword>
<protein>
    <submittedName>
        <fullName evidence="2">NusG domain II-containing protein</fullName>
    </submittedName>
</protein>
<dbReference type="Gene3D" id="2.60.320.10">
    <property type="entry name" value="N-utilization substance G protein NusG, insert domain"/>
    <property type="match status" value="1"/>
</dbReference>
<dbReference type="Pfam" id="PF07009">
    <property type="entry name" value="NusG_II"/>
    <property type="match status" value="1"/>
</dbReference>
<comment type="caution">
    <text evidence="2">The sequence shown here is derived from an EMBL/GenBank/DDBJ whole genome shotgun (WGS) entry which is preliminary data.</text>
</comment>
<dbReference type="Proteomes" id="UP000886887">
    <property type="component" value="Unassembled WGS sequence"/>
</dbReference>
<organism evidence="2 3">
    <name type="scientific">Candidatus Onthenecus intestinigallinarum</name>
    <dbReference type="NCBI Taxonomy" id="2840875"/>
    <lineage>
        <taxon>Bacteria</taxon>
        <taxon>Bacillati</taxon>
        <taxon>Bacillota</taxon>
        <taxon>Clostridia</taxon>
        <taxon>Eubacteriales</taxon>
        <taxon>Candidatus Onthenecus</taxon>
    </lineage>
</organism>
<feature type="transmembrane region" description="Helical" evidence="1">
    <location>
        <begin position="6"/>
        <end position="26"/>
    </location>
</feature>
<sequence length="129" mass="13864">MKKKDFVLIASVALVAVAALFLLPLWETRDVSRVIVTVDGAEALNVSLAQDGVYDIPQADGAVNVIEVADGGVRMVQANCRDGLCVQQGETRRAAKSIVCLPHRLVVRLAADEQEQDQTPLDGVDVVVR</sequence>
<dbReference type="EMBL" id="DVFJ01000010">
    <property type="protein sequence ID" value="HIQ71344.1"/>
    <property type="molecule type" value="Genomic_DNA"/>
</dbReference>
<name>A0A9D1CRC3_9FIRM</name>
<proteinExistence type="predicted"/>
<evidence type="ECO:0000313" key="3">
    <source>
        <dbReference type="Proteomes" id="UP000886887"/>
    </source>
</evidence>
<evidence type="ECO:0000313" key="2">
    <source>
        <dbReference type="EMBL" id="HIQ71344.1"/>
    </source>
</evidence>
<evidence type="ECO:0000256" key="1">
    <source>
        <dbReference type="SAM" id="Phobius"/>
    </source>
</evidence>
<accession>A0A9D1CRC3</accession>
<reference evidence="2" key="1">
    <citation type="submission" date="2020-10" db="EMBL/GenBank/DDBJ databases">
        <authorList>
            <person name="Gilroy R."/>
        </authorList>
    </citation>
    <scope>NUCLEOTIDE SEQUENCE</scope>
    <source>
        <strain evidence="2">ChiSxjej2B14-6234</strain>
    </source>
</reference>
<keyword evidence="1" id="KW-1133">Transmembrane helix</keyword>
<reference evidence="2" key="2">
    <citation type="journal article" date="2021" name="PeerJ">
        <title>Extensive microbial diversity within the chicken gut microbiome revealed by metagenomics and culture.</title>
        <authorList>
            <person name="Gilroy R."/>
            <person name="Ravi A."/>
            <person name="Getino M."/>
            <person name="Pursley I."/>
            <person name="Horton D.L."/>
            <person name="Alikhan N.F."/>
            <person name="Baker D."/>
            <person name="Gharbi K."/>
            <person name="Hall N."/>
            <person name="Watson M."/>
            <person name="Adriaenssens E.M."/>
            <person name="Foster-Nyarko E."/>
            <person name="Jarju S."/>
            <person name="Secka A."/>
            <person name="Antonio M."/>
            <person name="Oren A."/>
            <person name="Chaudhuri R.R."/>
            <person name="La Ragione R."/>
            <person name="Hildebrand F."/>
            <person name="Pallen M.J."/>
        </authorList>
    </citation>
    <scope>NUCLEOTIDE SEQUENCE</scope>
    <source>
        <strain evidence="2">ChiSxjej2B14-6234</strain>
    </source>
</reference>
<dbReference type="InterPro" id="IPR038690">
    <property type="entry name" value="NusG_2_sf"/>
</dbReference>
<keyword evidence="1" id="KW-0472">Membrane</keyword>
<gene>
    <name evidence="2" type="ORF">IAB73_03925</name>
</gene>
<dbReference type="AlphaFoldDB" id="A0A9D1CRC3"/>